<dbReference type="FunFam" id="3.40.50.300:FF:000207">
    <property type="entry name" value="CTP synthase"/>
    <property type="match status" value="1"/>
</dbReference>
<sequence length="936" mass="105675">MVPNIRYIGNYDINAEGKFLWEILCQLRNLGVGRIVTKNEWGRKWPKQPSYLKIVRAYPSMDRWLLRGKLWADWTYRGINLGLYEFSTDLARSDWRLIHKHEEDEFMKCDTPMKPIEYPKSMPLPPYLRAICKNGDVIKMEEKRINLDLCLDPQFEMIKNLFKQVESNHGDSVYEETRPEVWLDLYGDEMPTKVEAWTAGPAELRPHFDNSVPTPLPPELEDLSLPEFKFDFTESESVNDITNVDNLNHIKMVKPVKMILVTGGVISGVGKGIISSSLGVLLKAHGYRVSFIKIDPYINIDAGTFSPFEHGEVFVLDDGGEVDLDLGNYERFLDIRLTRDNNITTGKIYQQVIERERRGDYLGKTVQTIPHVTSAIIEWVERVAAIPVDGSDERPEVCLVELGGTIGDIESMPFVAAFEKFQRPAFKDQLMTVHVSVILEPKSTGEPKTKPMQNSMRNLRASGLTPDLLVCRSERPLNKALREKIAAFGMVDLEQVVGVHDVSNIYKVPLLLHQQNVLEMIVERLQLTAVDAQGTLMLKPNLFQWTHLSNLCDSFEQEVRIAVVGKYVQIPDAYASLNKALRHAAIHAKRQLYVLSEHLELSDDLQRTEDYNSAWEMIKQCHGIVVPGGFGGRGIEGKIAACKYARENNIPFLGICLGMQCAAIEFARNVCGIKDANSTEFDKTIVGQQQVVVDMPEHKGEKKGMGGTMRLGLRETIFLTDHCKLRKLYGSRVINERHRHRYEVNPRVVPKLSQAGLLFVGMGRDEKLPNIGGNPLPYAALVKASKYENLRKVEENGIEVDRNTDTREQALLLSKIEVLCRIGSEEASTTSVRMEIVELKDHPYFVGVQFHPEYLSHPLQPSPPFFGLICAASGQLESFLRGSKIPSPVSVLKEAENYGPNVAENVLQATHSFVNKVGVLTDKYRNETGSNDSKDC</sequence>
<dbReference type="PANTHER" id="PTHR11550:SF0">
    <property type="entry name" value="CTP SYNTHASE-RELATED"/>
    <property type="match status" value="1"/>
</dbReference>
<dbReference type="InterPro" id="IPR029062">
    <property type="entry name" value="Class_I_gatase-like"/>
</dbReference>
<keyword evidence="12" id="KW-1185">Reference proteome</keyword>
<comment type="pathway">
    <text evidence="1 9">Pyrimidine metabolism; CTP biosynthesis via de novo pathway; CTP from UDP: step 2/2.</text>
</comment>
<evidence type="ECO:0000256" key="8">
    <source>
        <dbReference type="ARBA" id="ARBA00047781"/>
    </source>
</evidence>
<dbReference type="GO" id="GO:0097268">
    <property type="term" value="C:cytoophidium"/>
    <property type="evidence" value="ECO:0007669"/>
    <property type="project" value="TreeGrafter"/>
</dbReference>
<feature type="domain" description="Glutamine amidotransferase" evidence="10">
    <location>
        <begin position="570"/>
        <end position="751"/>
    </location>
</feature>
<dbReference type="GO" id="GO:0005524">
    <property type="term" value="F:ATP binding"/>
    <property type="evidence" value="ECO:0007669"/>
    <property type="project" value="UniProtKB-KW"/>
</dbReference>
<dbReference type="InterPro" id="IPR017456">
    <property type="entry name" value="CTP_synthase_N"/>
</dbReference>
<feature type="domain" description="Glutamine amidotransferase" evidence="10">
    <location>
        <begin position="829"/>
        <end position="867"/>
    </location>
</feature>
<dbReference type="SUPFAM" id="SSF52540">
    <property type="entry name" value="P-loop containing nucleoside triphosphate hydrolases"/>
    <property type="match status" value="1"/>
</dbReference>
<evidence type="ECO:0000256" key="2">
    <source>
        <dbReference type="ARBA" id="ARBA00007533"/>
    </source>
</evidence>
<evidence type="ECO:0000259" key="11">
    <source>
        <dbReference type="Pfam" id="PF06418"/>
    </source>
</evidence>
<dbReference type="Gene3D" id="3.40.50.880">
    <property type="match status" value="1"/>
</dbReference>
<dbReference type="WBParaSite" id="sdigi.contig512.g8754.t1">
    <property type="protein sequence ID" value="sdigi.contig512.g8754.t1"/>
    <property type="gene ID" value="sdigi.contig512.g8754"/>
</dbReference>
<dbReference type="GO" id="GO:0003735">
    <property type="term" value="F:structural constituent of ribosome"/>
    <property type="evidence" value="ECO:0007669"/>
    <property type="project" value="InterPro"/>
</dbReference>
<evidence type="ECO:0000256" key="5">
    <source>
        <dbReference type="ARBA" id="ARBA00022840"/>
    </source>
</evidence>
<evidence type="ECO:0000256" key="9">
    <source>
        <dbReference type="RuleBase" id="RU810713"/>
    </source>
</evidence>
<dbReference type="InterPro" id="IPR017926">
    <property type="entry name" value="GATASE"/>
</dbReference>
<dbReference type="InterPro" id="IPR027417">
    <property type="entry name" value="P-loop_NTPase"/>
</dbReference>
<dbReference type="PANTHER" id="PTHR11550">
    <property type="entry name" value="CTP SYNTHASE"/>
    <property type="match status" value="1"/>
</dbReference>
<dbReference type="CDD" id="cd01746">
    <property type="entry name" value="GATase1_CTP_Synthase"/>
    <property type="match status" value="1"/>
</dbReference>
<comment type="similarity">
    <text evidence="2 9">Belongs to the CTP synthase family.</text>
</comment>
<keyword evidence="7 9" id="KW-0665">Pyrimidine biosynthesis</keyword>
<dbReference type="CDD" id="cd03113">
    <property type="entry name" value="CTPS_N"/>
    <property type="match status" value="1"/>
</dbReference>
<evidence type="ECO:0000313" key="12">
    <source>
        <dbReference type="Proteomes" id="UP000887581"/>
    </source>
</evidence>
<evidence type="ECO:0000256" key="1">
    <source>
        <dbReference type="ARBA" id="ARBA00005171"/>
    </source>
</evidence>
<dbReference type="InterPro" id="IPR004468">
    <property type="entry name" value="CTP_synthase"/>
</dbReference>
<dbReference type="NCBIfam" id="NF003792">
    <property type="entry name" value="PRK05380.1"/>
    <property type="match status" value="1"/>
</dbReference>
<dbReference type="InterPro" id="IPR033828">
    <property type="entry name" value="GATase1_CTP_Synthase"/>
</dbReference>
<accession>A0A915Q060</accession>
<evidence type="ECO:0000256" key="4">
    <source>
        <dbReference type="ARBA" id="ARBA00022741"/>
    </source>
</evidence>
<dbReference type="GO" id="GO:0044210">
    <property type="term" value="P:'de novo' CTP biosynthetic process"/>
    <property type="evidence" value="ECO:0007669"/>
    <property type="project" value="UniProtKB-UniRule"/>
</dbReference>
<name>A0A915Q060_9BILA</name>
<keyword evidence="4 9" id="KW-0547">Nucleotide-binding</keyword>
<dbReference type="Pfam" id="PF00117">
    <property type="entry name" value="GATase"/>
    <property type="match status" value="2"/>
</dbReference>
<dbReference type="PROSITE" id="PS51273">
    <property type="entry name" value="GATASE_TYPE_1"/>
    <property type="match status" value="1"/>
</dbReference>
<dbReference type="GO" id="GO:0042802">
    <property type="term" value="F:identical protein binding"/>
    <property type="evidence" value="ECO:0007669"/>
    <property type="project" value="TreeGrafter"/>
</dbReference>
<evidence type="ECO:0000256" key="6">
    <source>
        <dbReference type="ARBA" id="ARBA00022962"/>
    </source>
</evidence>
<dbReference type="SUPFAM" id="SSF52317">
    <property type="entry name" value="Class I glutamine amidotransferase-like"/>
    <property type="match status" value="2"/>
</dbReference>
<keyword evidence="3 9" id="KW-0436">Ligase</keyword>
<dbReference type="Pfam" id="PF16053">
    <property type="entry name" value="MRP-S34"/>
    <property type="match status" value="1"/>
</dbReference>
<protein>
    <recommendedName>
        <fullName evidence="9">CTP synthase</fullName>
        <ecNumber evidence="9">6.3.4.2</ecNumber>
    </recommendedName>
    <alternativeName>
        <fullName evidence="9">UTP--ammonia ligase</fullName>
    </alternativeName>
</protein>
<dbReference type="InterPro" id="IPR032053">
    <property type="entry name" value="Ribosomal_mS34"/>
</dbReference>
<dbReference type="Proteomes" id="UP000887581">
    <property type="component" value="Unplaced"/>
</dbReference>
<comment type="function">
    <text evidence="9">Catalyzes the ATP-dependent amination of UTP to CTP with either L-glutamine or ammonia as the source of nitrogen.</text>
</comment>
<dbReference type="GO" id="GO:0019856">
    <property type="term" value="P:pyrimidine nucleobase biosynthetic process"/>
    <property type="evidence" value="ECO:0007669"/>
    <property type="project" value="TreeGrafter"/>
</dbReference>
<evidence type="ECO:0000256" key="3">
    <source>
        <dbReference type="ARBA" id="ARBA00022598"/>
    </source>
</evidence>
<proteinExistence type="inferred from homology"/>
<feature type="domain" description="CTP synthase N-terminal" evidence="11">
    <location>
        <begin position="257"/>
        <end position="527"/>
    </location>
</feature>
<dbReference type="EC" id="6.3.4.2" evidence="9"/>
<keyword evidence="5 9" id="KW-0067">ATP-binding</keyword>
<reference evidence="13" key="1">
    <citation type="submission" date="2022-11" db="UniProtKB">
        <authorList>
            <consortium name="WormBaseParasite"/>
        </authorList>
    </citation>
    <scope>IDENTIFICATION</scope>
</reference>
<organism evidence="12 13">
    <name type="scientific">Setaria digitata</name>
    <dbReference type="NCBI Taxonomy" id="48799"/>
    <lineage>
        <taxon>Eukaryota</taxon>
        <taxon>Metazoa</taxon>
        <taxon>Ecdysozoa</taxon>
        <taxon>Nematoda</taxon>
        <taxon>Chromadorea</taxon>
        <taxon>Rhabditida</taxon>
        <taxon>Spirurina</taxon>
        <taxon>Spiruromorpha</taxon>
        <taxon>Filarioidea</taxon>
        <taxon>Setariidae</taxon>
        <taxon>Setaria</taxon>
    </lineage>
</organism>
<dbReference type="Pfam" id="PF06418">
    <property type="entry name" value="CTP_synth_N"/>
    <property type="match status" value="1"/>
</dbReference>
<dbReference type="GO" id="GO:0003883">
    <property type="term" value="F:CTP synthase activity"/>
    <property type="evidence" value="ECO:0007669"/>
    <property type="project" value="UniProtKB-UniRule"/>
</dbReference>
<dbReference type="AlphaFoldDB" id="A0A915Q060"/>
<evidence type="ECO:0000313" key="13">
    <source>
        <dbReference type="WBParaSite" id="sdigi.contig512.g8754.t1"/>
    </source>
</evidence>
<dbReference type="NCBIfam" id="TIGR00337">
    <property type="entry name" value="PyrG"/>
    <property type="match status" value="1"/>
</dbReference>
<evidence type="ECO:0000259" key="10">
    <source>
        <dbReference type="Pfam" id="PF00117"/>
    </source>
</evidence>
<comment type="catalytic activity">
    <reaction evidence="8 9">
        <text>UTP + L-glutamine + ATP + H2O = CTP + L-glutamate + ADP + phosphate + 2 H(+)</text>
        <dbReference type="Rhea" id="RHEA:26426"/>
        <dbReference type="ChEBI" id="CHEBI:15377"/>
        <dbReference type="ChEBI" id="CHEBI:15378"/>
        <dbReference type="ChEBI" id="CHEBI:29985"/>
        <dbReference type="ChEBI" id="CHEBI:30616"/>
        <dbReference type="ChEBI" id="CHEBI:37563"/>
        <dbReference type="ChEBI" id="CHEBI:43474"/>
        <dbReference type="ChEBI" id="CHEBI:46398"/>
        <dbReference type="ChEBI" id="CHEBI:58359"/>
        <dbReference type="ChEBI" id="CHEBI:456216"/>
        <dbReference type="EC" id="6.3.4.2"/>
    </reaction>
</comment>
<keyword evidence="6 9" id="KW-0315">Glutamine amidotransferase</keyword>
<evidence type="ECO:0000256" key="7">
    <source>
        <dbReference type="ARBA" id="ARBA00022975"/>
    </source>
</evidence>
<dbReference type="GO" id="GO:0005739">
    <property type="term" value="C:mitochondrion"/>
    <property type="evidence" value="ECO:0007669"/>
    <property type="project" value="InterPro"/>
</dbReference>
<dbReference type="Gene3D" id="3.40.50.300">
    <property type="entry name" value="P-loop containing nucleotide triphosphate hydrolases"/>
    <property type="match status" value="1"/>
</dbReference>